<protein>
    <submittedName>
        <fullName evidence="2">Uncharacterized protein</fullName>
    </submittedName>
</protein>
<keyword evidence="3" id="KW-1185">Reference proteome</keyword>
<comment type="caution">
    <text evidence="2">The sequence shown here is derived from an EMBL/GenBank/DDBJ whole genome shotgun (WGS) entry which is preliminary data.</text>
</comment>
<evidence type="ECO:0000256" key="1">
    <source>
        <dbReference type="SAM" id="MobiDB-lite"/>
    </source>
</evidence>
<sequence>MLLETWEGTMADRQLSSDVNKRTGPRATKVAENILNPFDYSLLLPFHYLPSIPQALCTKPTSYQGQHEKHSPWTTRHRHTRHHTPTNSTHNSYTPRAYTQESANPEPASQKKKGGMHSSSPSNSASLPRSASSATLAGSQPGPKRMSPSPDSDEDRPSQQHRPSSLRLQLRPEFRQWQDRLLQAITKEAVTIKDEARIWAAARTDTDAAAADDDAKLRALAVRWMGIKYTGRRRGTLLIPPPWFQRDRVLHPRRPIAWIKGWGAEGAPRPRTLMDDMTTGLDHGKLLDYVWGRYRVDLDEEEDVEELDELDKGENEEKTENNTDNDTEVDIVERMGY</sequence>
<evidence type="ECO:0000313" key="2">
    <source>
        <dbReference type="EMBL" id="KAK0707498.1"/>
    </source>
</evidence>
<dbReference type="AlphaFoldDB" id="A0AA40A1B5"/>
<feature type="compositionally biased region" description="Low complexity" evidence="1">
    <location>
        <begin position="85"/>
        <end position="95"/>
    </location>
</feature>
<feature type="region of interest" description="Disordered" evidence="1">
    <location>
        <begin position="60"/>
        <end position="171"/>
    </location>
</feature>
<feature type="compositionally biased region" description="Basic residues" evidence="1">
    <location>
        <begin position="75"/>
        <end position="84"/>
    </location>
</feature>
<dbReference type="EMBL" id="JAUKUA010000006">
    <property type="protein sequence ID" value="KAK0707498.1"/>
    <property type="molecule type" value="Genomic_DNA"/>
</dbReference>
<name>A0AA40A1B5_9PEZI</name>
<gene>
    <name evidence="2" type="ORF">B0H67DRAFT_313776</name>
</gene>
<feature type="region of interest" description="Disordered" evidence="1">
    <location>
        <begin position="302"/>
        <end position="337"/>
    </location>
</feature>
<evidence type="ECO:0000313" key="3">
    <source>
        <dbReference type="Proteomes" id="UP001172102"/>
    </source>
</evidence>
<reference evidence="2" key="1">
    <citation type="submission" date="2023-06" db="EMBL/GenBank/DDBJ databases">
        <title>Genome-scale phylogeny and comparative genomics of the fungal order Sordariales.</title>
        <authorList>
            <consortium name="Lawrence Berkeley National Laboratory"/>
            <person name="Hensen N."/>
            <person name="Bonometti L."/>
            <person name="Westerberg I."/>
            <person name="Brannstrom I.O."/>
            <person name="Guillou S."/>
            <person name="Cros-Aarteil S."/>
            <person name="Calhoun S."/>
            <person name="Haridas S."/>
            <person name="Kuo A."/>
            <person name="Mondo S."/>
            <person name="Pangilinan J."/>
            <person name="Riley R."/>
            <person name="Labutti K."/>
            <person name="Andreopoulos B."/>
            <person name="Lipzen A."/>
            <person name="Chen C."/>
            <person name="Yanf M."/>
            <person name="Daum C."/>
            <person name="Ng V."/>
            <person name="Clum A."/>
            <person name="Steindorff A."/>
            <person name="Ohm R."/>
            <person name="Martin F."/>
            <person name="Silar P."/>
            <person name="Natvig D."/>
            <person name="Lalanne C."/>
            <person name="Gautier V."/>
            <person name="Ament-Velasquez S.L."/>
            <person name="Kruys A."/>
            <person name="Hutchinson M.I."/>
            <person name="Powell A.J."/>
            <person name="Barry K."/>
            <person name="Miller A.N."/>
            <person name="Grigoriev I.V."/>
            <person name="Debuchy R."/>
            <person name="Gladieux P."/>
            <person name="Thoren M.H."/>
            <person name="Johannesson H."/>
        </authorList>
    </citation>
    <scope>NUCLEOTIDE SEQUENCE</scope>
    <source>
        <strain evidence="2">SMH4607-1</strain>
    </source>
</reference>
<organism evidence="2 3">
    <name type="scientific">Lasiosphaeris hirsuta</name>
    <dbReference type="NCBI Taxonomy" id="260670"/>
    <lineage>
        <taxon>Eukaryota</taxon>
        <taxon>Fungi</taxon>
        <taxon>Dikarya</taxon>
        <taxon>Ascomycota</taxon>
        <taxon>Pezizomycotina</taxon>
        <taxon>Sordariomycetes</taxon>
        <taxon>Sordariomycetidae</taxon>
        <taxon>Sordariales</taxon>
        <taxon>Lasiosphaeriaceae</taxon>
        <taxon>Lasiosphaeris</taxon>
    </lineage>
</organism>
<feature type="compositionally biased region" description="Low complexity" evidence="1">
    <location>
        <begin position="118"/>
        <end position="137"/>
    </location>
</feature>
<dbReference type="Proteomes" id="UP001172102">
    <property type="component" value="Unassembled WGS sequence"/>
</dbReference>
<accession>A0AA40A1B5</accession>
<proteinExistence type="predicted"/>
<feature type="compositionally biased region" description="Basic and acidic residues" evidence="1">
    <location>
        <begin position="310"/>
        <end position="321"/>
    </location>
</feature>